<dbReference type="EMBL" id="NRSG01000099">
    <property type="protein sequence ID" value="MBK1659392.1"/>
    <property type="molecule type" value="Genomic_DNA"/>
</dbReference>
<feature type="chain" id="PRO_5045480372" evidence="2">
    <location>
        <begin position="19"/>
        <end position="93"/>
    </location>
</feature>
<organism evidence="3 4">
    <name type="scientific">Paracraurococcus ruber</name>
    <dbReference type="NCBI Taxonomy" id="77675"/>
    <lineage>
        <taxon>Bacteria</taxon>
        <taxon>Pseudomonadati</taxon>
        <taxon>Pseudomonadota</taxon>
        <taxon>Alphaproteobacteria</taxon>
        <taxon>Acetobacterales</taxon>
        <taxon>Roseomonadaceae</taxon>
        <taxon>Paracraurococcus</taxon>
    </lineage>
</organism>
<evidence type="ECO:0000256" key="1">
    <source>
        <dbReference type="SAM" id="MobiDB-lite"/>
    </source>
</evidence>
<proteinExistence type="predicted"/>
<name>A0ABS1CZE7_9PROT</name>
<accession>A0ABS1CZE7</accession>
<keyword evidence="4" id="KW-1185">Reference proteome</keyword>
<evidence type="ECO:0000256" key="2">
    <source>
        <dbReference type="SAM" id="SignalP"/>
    </source>
</evidence>
<sequence length="93" mass="9406">MIRSLLLASALFAGAAQAAPEPRLVGGAGDDAHVEYGGAPMGSIVGGGTVMLQGGDLDRSFQYGPTWPQPGQVATITGGGDSQQVLRLPTRRG</sequence>
<comment type="caution">
    <text evidence="3">The sequence shown here is derived from an EMBL/GenBank/DDBJ whole genome shotgun (WGS) entry which is preliminary data.</text>
</comment>
<feature type="region of interest" description="Disordered" evidence="1">
    <location>
        <begin position="74"/>
        <end position="93"/>
    </location>
</feature>
<reference evidence="3 4" key="1">
    <citation type="journal article" date="2020" name="Microorganisms">
        <title>Osmotic Adaptation and Compatible Solute Biosynthesis of Phototrophic Bacteria as Revealed from Genome Analyses.</title>
        <authorList>
            <person name="Imhoff J.F."/>
            <person name="Rahn T."/>
            <person name="Kunzel S."/>
            <person name="Keller A."/>
            <person name="Neulinger S.C."/>
        </authorList>
    </citation>
    <scope>NUCLEOTIDE SEQUENCE [LARGE SCALE GENOMIC DNA]</scope>
    <source>
        <strain evidence="3 4">DSM 15382</strain>
    </source>
</reference>
<feature type="signal peptide" evidence="2">
    <location>
        <begin position="1"/>
        <end position="18"/>
    </location>
</feature>
<dbReference type="RefSeq" id="WP_133220308.1">
    <property type="nucleotide sequence ID" value="NZ_NRSG01000099.1"/>
</dbReference>
<gene>
    <name evidence="3" type="ORF">CKO45_14220</name>
</gene>
<keyword evidence="2" id="KW-0732">Signal</keyword>
<dbReference type="Proteomes" id="UP000697995">
    <property type="component" value="Unassembled WGS sequence"/>
</dbReference>
<evidence type="ECO:0000313" key="3">
    <source>
        <dbReference type="EMBL" id="MBK1659392.1"/>
    </source>
</evidence>
<evidence type="ECO:0000313" key="4">
    <source>
        <dbReference type="Proteomes" id="UP000697995"/>
    </source>
</evidence>
<protein>
    <submittedName>
        <fullName evidence="3">Uncharacterized protein</fullName>
    </submittedName>
</protein>